<dbReference type="Proteomes" id="UP000295788">
    <property type="component" value="Unassembled WGS sequence"/>
</dbReference>
<evidence type="ECO:0000313" key="9">
    <source>
        <dbReference type="Proteomes" id="UP000295788"/>
    </source>
</evidence>
<dbReference type="InterPro" id="IPR017896">
    <property type="entry name" value="4Fe4S_Fe-S-bd"/>
</dbReference>
<proteinExistence type="predicted"/>
<dbReference type="InterPro" id="IPR050157">
    <property type="entry name" value="PSI_iron-sulfur_center"/>
</dbReference>
<dbReference type="RefSeq" id="WP_132766702.1">
    <property type="nucleotide sequence ID" value="NZ_SMAB01000001.1"/>
</dbReference>
<evidence type="ECO:0000256" key="1">
    <source>
        <dbReference type="ARBA" id="ARBA00001966"/>
    </source>
</evidence>
<dbReference type="Pfam" id="PF00037">
    <property type="entry name" value="Fer4"/>
    <property type="match status" value="1"/>
</dbReference>
<dbReference type="Pfam" id="PF12838">
    <property type="entry name" value="Fer4_7"/>
    <property type="match status" value="1"/>
</dbReference>
<evidence type="ECO:0000256" key="3">
    <source>
        <dbReference type="ARBA" id="ARBA00022485"/>
    </source>
</evidence>
<evidence type="ECO:0000256" key="4">
    <source>
        <dbReference type="ARBA" id="ARBA00022723"/>
    </source>
</evidence>
<dbReference type="GO" id="GO:0046872">
    <property type="term" value="F:metal ion binding"/>
    <property type="evidence" value="ECO:0007669"/>
    <property type="project" value="UniProtKB-KW"/>
</dbReference>
<reference evidence="8 9" key="1">
    <citation type="submission" date="2019-03" db="EMBL/GenBank/DDBJ databases">
        <title>Genomic Encyclopedia of Type Strains, Phase IV (KMG-IV): sequencing the most valuable type-strain genomes for metagenomic binning, comparative biology and taxonomic classification.</title>
        <authorList>
            <person name="Goeker M."/>
        </authorList>
    </citation>
    <scope>NUCLEOTIDE SEQUENCE [LARGE SCALE GENOMIC DNA]</scope>
    <source>
        <strain evidence="8 9">DSM 23802</strain>
    </source>
</reference>
<dbReference type="PANTHER" id="PTHR24960:SF79">
    <property type="entry name" value="PHOTOSYSTEM I IRON-SULFUR CENTER"/>
    <property type="match status" value="1"/>
</dbReference>
<keyword evidence="4" id="KW-0479">Metal-binding</keyword>
<dbReference type="PROSITE" id="PS51379">
    <property type="entry name" value="4FE4S_FER_2"/>
    <property type="match status" value="3"/>
</dbReference>
<keyword evidence="6" id="KW-0411">Iron-sulfur</keyword>
<name>A0A4R3KKP6_9BACI</name>
<dbReference type="GO" id="GO:0051539">
    <property type="term" value="F:4 iron, 4 sulfur cluster binding"/>
    <property type="evidence" value="ECO:0007669"/>
    <property type="project" value="UniProtKB-KW"/>
</dbReference>
<evidence type="ECO:0000256" key="6">
    <source>
        <dbReference type="ARBA" id="ARBA00023014"/>
    </source>
</evidence>
<evidence type="ECO:0000256" key="2">
    <source>
        <dbReference type="ARBA" id="ARBA00003532"/>
    </source>
</evidence>
<evidence type="ECO:0000256" key="5">
    <source>
        <dbReference type="ARBA" id="ARBA00023004"/>
    </source>
</evidence>
<feature type="domain" description="4Fe-4S ferredoxin-type" evidence="7">
    <location>
        <begin position="47"/>
        <end position="76"/>
    </location>
</feature>
<accession>A0A4R3KKP6</accession>
<feature type="domain" description="4Fe-4S ferredoxin-type" evidence="7">
    <location>
        <begin position="17"/>
        <end position="46"/>
    </location>
</feature>
<dbReference type="EMBL" id="SMAB01000001">
    <property type="protein sequence ID" value="TCS84463.1"/>
    <property type="molecule type" value="Genomic_DNA"/>
</dbReference>
<sequence>MREELQRLLSESISVEPKVCLNYLRKDIGCEQCVEHCPAEAISFQSRIPVIQHSKCVNCGACVSACPVLAIDHVQKPYHELQKQIEEHREARITCQRMESYQKGIKVPCYLYLDVPILLTYGKGKERLNFTIEPCQNCEYAFLNPKQHFLKLQEKINLYQIPLKIEVTEEPLTMEQKDEIVGGITRRDLLKKFSIKNLREVLLPEEEEEKENPKTISLTNEEKPLYKRGIFNQIVIQKYIDLGYTNRTLPEAEFIKIHIDDSCVGCNICESLCPTQALRWENDENESRLVFSAVECIACKNCNACPETSIQFQAITFEEYVQQKTNRLKSFSRKICTECGDEFRTKADENVCTFCSAKKEQDPLRFFQS</sequence>
<evidence type="ECO:0000313" key="8">
    <source>
        <dbReference type="EMBL" id="TCS84463.1"/>
    </source>
</evidence>
<dbReference type="InterPro" id="IPR017900">
    <property type="entry name" value="4Fe4S_Fe_S_CS"/>
</dbReference>
<dbReference type="Gene3D" id="3.30.70.20">
    <property type="match status" value="2"/>
</dbReference>
<keyword evidence="9" id="KW-1185">Reference proteome</keyword>
<feature type="domain" description="4Fe-4S ferredoxin-type" evidence="7">
    <location>
        <begin position="255"/>
        <end position="283"/>
    </location>
</feature>
<dbReference type="SUPFAM" id="SSF54862">
    <property type="entry name" value="4Fe-4S ferredoxins"/>
    <property type="match status" value="2"/>
</dbReference>
<organism evidence="8 9">
    <name type="scientific">Tepidibacillus fermentans</name>
    <dbReference type="NCBI Taxonomy" id="1281767"/>
    <lineage>
        <taxon>Bacteria</taxon>
        <taxon>Bacillati</taxon>
        <taxon>Bacillota</taxon>
        <taxon>Bacilli</taxon>
        <taxon>Bacillales</taxon>
        <taxon>Bacillaceae</taxon>
        <taxon>Tepidibacillus</taxon>
    </lineage>
</organism>
<protein>
    <submittedName>
        <fullName evidence="8">4Fe-4S dicluster protein</fullName>
    </submittedName>
</protein>
<dbReference type="PANTHER" id="PTHR24960">
    <property type="entry name" value="PHOTOSYSTEM I IRON-SULFUR CENTER-RELATED"/>
    <property type="match status" value="1"/>
</dbReference>
<evidence type="ECO:0000259" key="7">
    <source>
        <dbReference type="PROSITE" id="PS51379"/>
    </source>
</evidence>
<comment type="cofactor">
    <cofactor evidence="1">
        <name>[4Fe-4S] cluster</name>
        <dbReference type="ChEBI" id="CHEBI:49883"/>
    </cofactor>
</comment>
<comment type="caution">
    <text evidence="8">The sequence shown here is derived from an EMBL/GenBank/DDBJ whole genome shotgun (WGS) entry which is preliminary data.</text>
</comment>
<dbReference type="OrthoDB" id="9798098at2"/>
<comment type="function">
    <text evidence="2">Ferredoxins are iron-sulfur proteins that transfer electrons in a wide variety of metabolic reactions.</text>
</comment>
<keyword evidence="3" id="KW-0004">4Fe-4S</keyword>
<keyword evidence="5" id="KW-0408">Iron</keyword>
<gene>
    <name evidence="8" type="ORF">EDD72_101127</name>
</gene>
<dbReference type="PROSITE" id="PS00198">
    <property type="entry name" value="4FE4S_FER_1"/>
    <property type="match status" value="2"/>
</dbReference>
<dbReference type="AlphaFoldDB" id="A0A4R3KKP6"/>